<sequence>MKILILGASGEIGHAACKILSKNHDISGLMRNNNKLNSVKFFEKVLAEPHCHFIKDFNDFDFVKSKIKKINPD</sequence>
<dbReference type="Gene3D" id="3.40.50.720">
    <property type="entry name" value="NAD(P)-binding Rossmann-like Domain"/>
    <property type="match status" value="1"/>
</dbReference>
<dbReference type="SUPFAM" id="SSF51735">
    <property type="entry name" value="NAD(P)-binding Rossmann-fold domains"/>
    <property type="match status" value="1"/>
</dbReference>
<gene>
    <name evidence="1" type="ORF">METZ01_LOCUS473226</name>
</gene>
<dbReference type="InterPro" id="IPR036291">
    <property type="entry name" value="NAD(P)-bd_dom_sf"/>
</dbReference>
<proteinExistence type="predicted"/>
<dbReference type="EMBL" id="UINC01201163">
    <property type="protein sequence ID" value="SVE20372.1"/>
    <property type="molecule type" value="Genomic_DNA"/>
</dbReference>
<evidence type="ECO:0000313" key="1">
    <source>
        <dbReference type="EMBL" id="SVE20372.1"/>
    </source>
</evidence>
<organism evidence="1">
    <name type="scientific">marine metagenome</name>
    <dbReference type="NCBI Taxonomy" id="408172"/>
    <lineage>
        <taxon>unclassified sequences</taxon>
        <taxon>metagenomes</taxon>
        <taxon>ecological metagenomes</taxon>
    </lineage>
</organism>
<dbReference type="AlphaFoldDB" id="A0A383BKF1"/>
<evidence type="ECO:0008006" key="2">
    <source>
        <dbReference type="Google" id="ProtNLM"/>
    </source>
</evidence>
<protein>
    <recommendedName>
        <fullName evidence="2">NAD(P)-binding domain-containing protein</fullName>
    </recommendedName>
</protein>
<reference evidence="1" key="1">
    <citation type="submission" date="2018-05" db="EMBL/GenBank/DDBJ databases">
        <authorList>
            <person name="Lanie J.A."/>
            <person name="Ng W.-L."/>
            <person name="Kazmierczak K.M."/>
            <person name="Andrzejewski T.M."/>
            <person name="Davidsen T.M."/>
            <person name="Wayne K.J."/>
            <person name="Tettelin H."/>
            <person name="Glass J.I."/>
            <person name="Rusch D."/>
            <person name="Podicherti R."/>
            <person name="Tsui H.-C.T."/>
            <person name="Winkler M.E."/>
        </authorList>
    </citation>
    <scope>NUCLEOTIDE SEQUENCE</scope>
</reference>
<accession>A0A383BKF1</accession>
<name>A0A383BKF1_9ZZZZ</name>
<feature type="non-terminal residue" evidence="1">
    <location>
        <position position="73"/>
    </location>
</feature>